<evidence type="ECO:0000313" key="2">
    <source>
        <dbReference type="Proteomes" id="UP001234178"/>
    </source>
</evidence>
<keyword evidence="2" id="KW-1185">Reference proteome</keyword>
<accession>A0ABQ9ZSP8</accession>
<comment type="caution">
    <text evidence="1">The sequence shown here is derived from an EMBL/GenBank/DDBJ whole genome shotgun (WGS) entry which is preliminary data.</text>
</comment>
<name>A0ABQ9ZSP8_9CRUS</name>
<dbReference type="EMBL" id="JAOYFB010000005">
    <property type="protein sequence ID" value="KAK4015947.1"/>
    <property type="molecule type" value="Genomic_DNA"/>
</dbReference>
<proteinExistence type="predicted"/>
<reference evidence="1 2" key="1">
    <citation type="journal article" date="2023" name="Nucleic Acids Res.">
        <title>The hologenome of Daphnia magna reveals possible DNA methylation and microbiome-mediated evolution of the host genome.</title>
        <authorList>
            <person name="Chaturvedi A."/>
            <person name="Li X."/>
            <person name="Dhandapani V."/>
            <person name="Marshall H."/>
            <person name="Kissane S."/>
            <person name="Cuenca-Cambronero M."/>
            <person name="Asole G."/>
            <person name="Calvet F."/>
            <person name="Ruiz-Romero M."/>
            <person name="Marangio P."/>
            <person name="Guigo R."/>
            <person name="Rago D."/>
            <person name="Mirbahai L."/>
            <person name="Eastwood N."/>
            <person name="Colbourne J.K."/>
            <person name="Zhou J."/>
            <person name="Mallon E."/>
            <person name="Orsini L."/>
        </authorList>
    </citation>
    <scope>NUCLEOTIDE SEQUENCE [LARGE SCALE GENOMIC DNA]</scope>
    <source>
        <strain evidence="1">LRV0_1</strain>
    </source>
</reference>
<evidence type="ECO:0000313" key="1">
    <source>
        <dbReference type="EMBL" id="KAK4015947.1"/>
    </source>
</evidence>
<sequence>MLKKVCGAFILQLKWFLNWIRIKFEYIFLEAFSQSLSTQIGKSLYSLVFLICILSTDDMFLFKSGYHSGFAEGKENGFDIRILSIKMFCMPGSLCGAYNIPSCFFNAYYLDQYV</sequence>
<dbReference type="Proteomes" id="UP001234178">
    <property type="component" value="Unassembled WGS sequence"/>
</dbReference>
<protein>
    <submittedName>
        <fullName evidence="1">Uncharacterized protein</fullName>
    </submittedName>
</protein>
<organism evidence="1 2">
    <name type="scientific">Daphnia magna</name>
    <dbReference type="NCBI Taxonomy" id="35525"/>
    <lineage>
        <taxon>Eukaryota</taxon>
        <taxon>Metazoa</taxon>
        <taxon>Ecdysozoa</taxon>
        <taxon>Arthropoda</taxon>
        <taxon>Crustacea</taxon>
        <taxon>Branchiopoda</taxon>
        <taxon>Diplostraca</taxon>
        <taxon>Cladocera</taxon>
        <taxon>Anomopoda</taxon>
        <taxon>Daphniidae</taxon>
        <taxon>Daphnia</taxon>
    </lineage>
</organism>
<gene>
    <name evidence="1" type="ORF">OUZ56_030912</name>
</gene>